<evidence type="ECO:0000313" key="3">
    <source>
        <dbReference type="Proteomes" id="UP000435357"/>
    </source>
</evidence>
<name>A0A6N6M3X0_9FLAO</name>
<dbReference type="Proteomes" id="UP000435357">
    <property type="component" value="Unassembled WGS sequence"/>
</dbReference>
<keyword evidence="1" id="KW-0812">Transmembrane</keyword>
<dbReference type="AlphaFoldDB" id="A0A6N6M3X0"/>
<proteinExistence type="predicted"/>
<protein>
    <submittedName>
        <fullName evidence="2">Uncharacterized protein</fullName>
    </submittedName>
</protein>
<keyword evidence="3" id="KW-1185">Reference proteome</keyword>
<comment type="caution">
    <text evidence="2">The sequence shown here is derived from an EMBL/GenBank/DDBJ whole genome shotgun (WGS) entry which is preliminary data.</text>
</comment>
<gene>
    <name evidence="2" type="ORF">F3059_08055</name>
</gene>
<sequence>MRKYLVKILPYLLLSLIYVGVGEFFLIRFQEVTPLDTVVEKQGEEGEEEYFGRRLISNSLNHYKLKMFEKKQPKVLVAGQSITLQFRDFMFSPYENDFYNSGLMLRNLSDLEYLTSKFESGKYRSPDIMLLGMDYSFVLKVNPLDLMEGLKNPPEDQAYDSKAHFKAMQSIFKYGKTRKIPDVDVGYGRAGMIGRGYRTGGSYRYKPEVEKFVETGHHHDEGHLVERLANRQRPFIEPIEYDSAKAKRVFSVLKRIDELDIKLILYFPPYSDHFFKAAQKDDHFMSFWKDYMAFQDRVSSLGYNVIPFTTPKEIGLNDKFMIDSEHTGEVMCALQLYEFFQSNKESFPEINTKRIKQEIQTDYTTPISFLRDSISRPLRGQVNRDLMAPALTKIEEYAHD</sequence>
<keyword evidence="1" id="KW-1133">Transmembrane helix</keyword>
<dbReference type="OrthoDB" id="1491688at2"/>
<dbReference type="EMBL" id="WACR01000006">
    <property type="protein sequence ID" value="KAB1063980.1"/>
    <property type="molecule type" value="Genomic_DNA"/>
</dbReference>
<evidence type="ECO:0000313" key="2">
    <source>
        <dbReference type="EMBL" id="KAB1063980.1"/>
    </source>
</evidence>
<keyword evidence="1" id="KW-0472">Membrane</keyword>
<accession>A0A6N6M3X0</accession>
<feature type="transmembrane region" description="Helical" evidence="1">
    <location>
        <begin position="9"/>
        <end position="27"/>
    </location>
</feature>
<organism evidence="2 3">
    <name type="scientific">Salibacter halophilus</name>
    <dbReference type="NCBI Taxonomy" id="1803916"/>
    <lineage>
        <taxon>Bacteria</taxon>
        <taxon>Pseudomonadati</taxon>
        <taxon>Bacteroidota</taxon>
        <taxon>Flavobacteriia</taxon>
        <taxon>Flavobacteriales</taxon>
        <taxon>Salibacteraceae</taxon>
        <taxon>Salibacter</taxon>
    </lineage>
</organism>
<reference evidence="2 3" key="1">
    <citation type="submission" date="2019-09" db="EMBL/GenBank/DDBJ databases">
        <title>Genomes of Cryomorphaceae.</title>
        <authorList>
            <person name="Bowman J.P."/>
        </authorList>
    </citation>
    <scope>NUCLEOTIDE SEQUENCE [LARGE SCALE GENOMIC DNA]</scope>
    <source>
        <strain evidence="2 3">KCTC 52047</strain>
    </source>
</reference>
<evidence type="ECO:0000256" key="1">
    <source>
        <dbReference type="SAM" id="Phobius"/>
    </source>
</evidence>
<dbReference type="RefSeq" id="WP_151168034.1">
    <property type="nucleotide sequence ID" value="NZ_WACR01000006.1"/>
</dbReference>